<dbReference type="SUPFAM" id="SSF53613">
    <property type="entry name" value="Ribokinase-like"/>
    <property type="match status" value="1"/>
</dbReference>
<dbReference type="RefSeq" id="WP_336435978.1">
    <property type="nucleotide sequence ID" value="NZ_JBAWKS010000002.1"/>
</dbReference>
<gene>
    <name evidence="5" type="ORF">WAE96_14670</name>
</gene>
<dbReference type="PROSITE" id="PS00584">
    <property type="entry name" value="PFKB_KINASES_2"/>
    <property type="match status" value="1"/>
</dbReference>
<keyword evidence="6" id="KW-1185">Reference proteome</keyword>
<evidence type="ECO:0000313" key="5">
    <source>
        <dbReference type="EMBL" id="MEI4550911.1"/>
    </source>
</evidence>
<dbReference type="PANTHER" id="PTHR43320:SF2">
    <property type="entry name" value="2-DEHYDRO-3-DEOXYGLUCONOKINASE_2-DEHYDRO-3-DEOXYGALACTONOKINASE"/>
    <property type="match status" value="1"/>
</dbReference>
<dbReference type="PANTHER" id="PTHR43320">
    <property type="entry name" value="SUGAR KINASE"/>
    <property type="match status" value="1"/>
</dbReference>
<keyword evidence="3 5" id="KW-0418">Kinase</keyword>
<evidence type="ECO:0000256" key="3">
    <source>
        <dbReference type="ARBA" id="ARBA00022777"/>
    </source>
</evidence>
<name>A0ABU8EVL9_9GAMM</name>
<protein>
    <submittedName>
        <fullName evidence="5">Sugar kinase</fullName>
    </submittedName>
</protein>
<dbReference type="Pfam" id="PF00294">
    <property type="entry name" value="PfkB"/>
    <property type="match status" value="1"/>
</dbReference>
<evidence type="ECO:0000313" key="6">
    <source>
        <dbReference type="Proteomes" id="UP001382455"/>
    </source>
</evidence>
<dbReference type="CDD" id="cd01166">
    <property type="entry name" value="KdgK"/>
    <property type="match status" value="1"/>
</dbReference>
<dbReference type="GO" id="GO:0016301">
    <property type="term" value="F:kinase activity"/>
    <property type="evidence" value="ECO:0007669"/>
    <property type="project" value="UniProtKB-KW"/>
</dbReference>
<evidence type="ECO:0000256" key="1">
    <source>
        <dbReference type="ARBA" id="ARBA00010688"/>
    </source>
</evidence>
<proteinExistence type="inferred from homology"/>
<dbReference type="Gene3D" id="3.40.1190.20">
    <property type="match status" value="1"/>
</dbReference>
<comment type="caution">
    <text evidence="5">The sequence shown here is derived from an EMBL/GenBank/DDBJ whole genome shotgun (WGS) entry which is preliminary data.</text>
</comment>
<sequence length="313" mass="34638">MIEHRADGDVFFGGDSFNTAYYLSQLIASQGEKPIQIYYATAIGQDNQSEMLKALMTQSGIQLDFVERHPTKTLGQYWVDVSDSGERSFRFDRQNSAARDYFSLSHTLLTALETKQVDAIYLSGISLAILDEKQRAMLINALHQFKAKGGIIYFDNNYRSALWQSISPIHDYFSLMALADIAFLTNDDEYAVYGTQSVSDIIDLHFKGQSSRQTLVIRQGAGPCVIQEVGKDSLLYVAAEQLAQKQVVDTCAAGDSFAAGFLAAMLFGRDTQSAAHFAHKVAASVIKQHGALIPTHFLPKLSNQECLGVDTFY</sequence>
<accession>A0ABU8EVL9</accession>
<dbReference type="InterPro" id="IPR011611">
    <property type="entry name" value="PfkB_dom"/>
</dbReference>
<dbReference type="InterPro" id="IPR002173">
    <property type="entry name" value="Carboh/pur_kinase_PfkB_CS"/>
</dbReference>
<organism evidence="5 6">
    <name type="scientific">Pseudoalteromonas spongiae</name>
    <dbReference type="NCBI Taxonomy" id="298657"/>
    <lineage>
        <taxon>Bacteria</taxon>
        <taxon>Pseudomonadati</taxon>
        <taxon>Pseudomonadota</taxon>
        <taxon>Gammaproteobacteria</taxon>
        <taxon>Alteromonadales</taxon>
        <taxon>Pseudoalteromonadaceae</taxon>
        <taxon>Pseudoalteromonas</taxon>
    </lineage>
</organism>
<dbReference type="InterPro" id="IPR052700">
    <property type="entry name" value="Carb_kinase_PfkB-like"/>
</dbReference>
<keyword evidence="2" id="KW-0808">Transferase</keyword>
<evidence type="ECO:0000259" key="4">
    <source>
        <dbReference type="Pfam" id="PF00294"/>
    </source>
</evidence>
<evidence type="ECO:0000256" key="2">
    <source>
        <dbReference type="ARBA" id="ARBA00022679"/>
    </source>
</evidence>
<dbReference type="InterPro" id="IPR029056">
    <property type="entry name" value="Ribokinase-like"/>
</dbReference>
<feature type="domain" description="Carbohydrate kinase PfkB" evidence="4">
    <location>
        <begin position="11"/>
        <end position="294"/>
    </location>
</feature>
<reference evidence="5 6" key="1">
    <citation type="submission" date="2023-12" db="EMBL/GenBank/DDBJ databases">
        <title>Friends and Foes: Symbiotic and Algicidal bacterial influence on Karenia brevis blooms.</title>
        <authorList>
            <person name="Fei C."/>
            <person name="Mohamed A.R."/>
            <person name="Booker A."/>
            <person name="Arshad M."/>
            <person name="Klass S."/>
            <person name="Ahn S."/>
            <person name="Gilbert P.M."/>
            <person name="Heil C.A."/>
            <person name="Martinez J.M."/>
            <person name="Amin S.A."/>
        </authorList>
    </citation>
    <scope>NUCLEOTIDE SEQUENCE [LARGE SCALE GENOMIC DNA]</scope>
    <source>
        <strain evidence="5 6">CE15</strain>
    </source>
</reference>
<dbReference type="EMBL" id="JBAWKS010000002">
    <property type="protein sequence ID" value="MEI4550911.1"/>
    <property type="molecule type" value="Genomic_DNA"/>
</dbReference>
<comment type="similarity">
    <text evidence="1">Belongs to the carbohydrate kinase PfkB family.</text>
</comment>
<dbReference type="Proteomes" id="UP001382455">
    <property type="component" value="Unassembled WGS sequence"/>
</dbReference>